<evidence type="ECO:0000256" key="1">
    <source>
        <dbReference type="ARBA" id="ARBA00010641"/>
    </source>
</evidence>
<gene>
    <name evidence="7" type="ORF">FUA23_14225</name>
</gene>
<accession>A0A5C7FG84</accession>
<name>A0A5C7FG84_9BACT</name>
<comment type="caution">
    <text evidence="7">The sequence shown here is derived from an EMBL/GenBank/DDBJ whole genome shotgun (WGS) entry which is preliminary data.</text>
</comment>
<evidence type="ECO:0000259" key="5">
    <source>
        <dbReference type="Pfam" id="PF04542"/>
    </source>
</evidence>
<dbReference type="InterPro" id="IPR036388">
    <property type="entry name" value="WH-like_DNA-bd_sf"/>
</dbReference>
<dbReference type="InterPro" id="IPR014284">
    <property type="entry name" value="RNA_pol_sigma-70_dom"/>
</dbReference>
<dbReference type="Pfam" id="PF08281">
    <property type="entry name" value="Sigma70_r4_2"/>
    <property type="match status" value="1"/>
</dbReference>
<comment type="similarity">
    <text evidence="1">Belongs to the sigma-70 factor family. ECF subfamily.</text>
</comment>
<feature type="domain" description="RNA polymerase sigma factor 70 region 4 type 2" evidence="6">
    <location>
        <begin position="126"/>
        <end position="177"/>
    </location>
</feature>
<dbReference type="PANTHER" id="PTHR43133:SF51">
    <property type="entry name" value="RNA POLYMERASE SIGMA FACTOR"/>
    <property type="match status" value="1"/>
</dbReference>
<evidence type="ECO:0000313" key="7">
    <source>
        <dbReference type="EMBL" id="TXF88619.1"/>
    </source>
</evidence>
<dbReference type="RefSeq" id="WP_147931419.1">
    <property type="nucleotide sequence ID" value="NZ_VOXD01000021.1"/>
</dbReference>
<dbReference type="InterPro" id="IPR013325">
    <property type="entry name" value="RNA_pol_sigma_r2"/>
</dbReference>
<keyword evidence="8" id="KW-1185">Reference proteome</keyword>
<keyword evidence="4" id="KW-0804">Transcription</keyword>
<keyword evidence="2" id="KW-0805">Transcription regulation</keyword>
<dbReference type="SUPFAM" id="SSF88659">
    <property type="entry name" value="Sigma3 and sigma4 domains of RNA polymerase sigma factors"/>
    <property type="match status" value="1"/>
</dbReference>
<organism evidence="7 8">
    <name type="scientific">Neolewinella aurantiaca</name>
    <dbReference type="NCBI Taxonomy" id="2602767"/>
    <lineage>
        <taxon>Bacteria</taxon>
        <taxon>Pseudomonadati</taxon>
        <taxon>Bacteroidota</taxon>
        <taxon>Saprospiria</taxon>
        <taxon>Saprospirales</taxon>
        <taxon>Lewinellaceae</taxon>
        <taxon>Neolewinella</taxon>
    </lineage>
</organism>
<dbReference type="Gene3D" id="1.10.10.10">
    <property type="entry name" value="Winged helix-like DNA-binding domain superfamily/Winged helix DNA-binding domain"/>
    <property type="match status" value="1"/>
</dbReference>
<dbReference type="PANTHER" id="PTHR43133">
    <property type="entry name" value="RNA POLYMERASE ECF-TYPE SIGMA FACTO"/>
    <property type="match status" value="1"/>
</dbReference>
<dbReference type="InterPro" id="IPR013249">
    <property type="entry name" value="RNA_pol_sigma70_r4_t2"/>
</dbReference>
<dbReference type="Proteomes" id="UP000321907">
    <property type="component" value="Unassembled WGS sequence"/>
</dbReference>
<dbReference type="SUPFAM" id="SSF88946">
    <property type="entry name" value="Sigma2 domain of RNA polymerase sigma factors"/>
    <property type="match status" value="1"/>
</dbReference>
<reference evidence="7 8" key="1">
    <citation type="submission" date="2019-08" db="EMBL/GenBank/DDBJ databases">
        <title>Lewinella sp. strain SSH13 Genome sequencing and assembly.</title>
        <authorList>
            <person name="Kim I."/>
        </authorList>
    </citation>
    <scope>NUCLEOTIDE SEQUENCE [LARGE SCALE GENOMIC DNA]</scope>
    <source>
        <strain evidence="7 8">SSH13</strain>
    </source>
</reference>
<dbReference type="Pfam" id="PF04542">
    <property type="entry name" value="Sigma70_r2"/>
    <property type="match status" value="1"/>
</dbReference>
<dbReference type="GO" id="GO:0016987">
    <property type="term" value="F:sigma factor activity"/>
    <property type="evidence" value="ECO:0007669"/>
    <property type="project" value="UniProtKB-KW"/>
</dbReference>
<proteinExistence type="inferred from homology"/>
<dbReference type="InterPro" id="IPR013324">
    <property type="entry name" value="RNA_pol_sigma_r3/r4-like"/>
</dbReference>
<dbReference type="AlphaFoldDB" id="A0A5C7FG84"/>
<dbReference type="GO" id="GO:0003677">
    <property type="term" value="F:DNA binding"/>
    <property type="evidence" value="ECO:0007669"/>
    <property type="project" value="InterPro"/>
</dbReference>
<evidence type="ECO:0000256" key="2">
    <source>
        <dbReference type="ARBA" id="ARBA00023015"/>
    </source>
</evidence>
<dbReference type="EMBL" id="VOXD01000021">
    <property type="protein sequence ID" value="TXF88619.1"/>
    <property type="molecule type" value="Genomic_DNA"/>
</dbReference>
<protein>
    <submittedName>
        <fullName evidence="7">Sigma-70 family RNA polymerase sigma factor</fullName>
    </submittedName>
</protein>
<dbReference type="InterPro" id="IPR007627">
    <property type="entry name" value="RNA_pol_sigma70_r2"/>
</dbReference>
<feature type="domain" description="RNA polymerase sigma-70 region 2" evidence="5">
    <location>
        <begin position="27"/>
        <end position="94"/>
    </location>
</feature>
<sequence length="190" mass="21963">MQAAQAKPDNELVAAIQAGKQHLLSELYKRYEKKVYYRCLGVVKDKSLAQDLAHDVFIKVFANLNKFKGTADFSFWIHAITYNHCVSYLRKAKRLRFDPIEPGVDQVDDGDEALTEKIVHDLQITQLDHLLSSLPREEELLLLMRYQDKMQIREIATILSIGESAVKMRLSRSRNRLAEMLSQIQTNEEE</sequence>
<dbReference type="NCBIfam" id="TIGR02937">
    <property type="entry name" value="sigma70-ECF"/>
    <property type="match status" value="1"/>
</dbReference>
<evidence type="ECO:0000313" key="8">
    <source>
        <dbReference type="Proteomes" id="UP000321907"/>
    </source>
</evidence>
<keyword evidence="3" id="KW-0731">Sigma factor</keyword>
<dbReference type="InterPro" id="IPR039425">
    <property type="entry name" value="RNA_pol_sigma-70-like"/>
</dbReference>
<dbReference type="GO" id="GO:0006352">
    <property type="term" value="P:DNA-templated transcription initiation"/>
    <property type="evidence" value="ECO:0007669"/>
    <property type="project" value="InterPro"/>
</dbReference>
<evidence type="ECO:0000256" key="4">
    <source>
        <dbReference type="ARBA" id="ARBA00023163"/>
    </source>
</evidence>
<dbReference type="OrthoDB" id="1027298at2"/>
<dbReference type="Gene3D" id="1.10.1740.10">
    <property type="match status" value="1"/>
</dbReference>
<evidence type="ECO:0000256" key="3">
    <source>
        <dbReference type="ARBA" id="ARBA00023082"/>
    </source>
</evidence>
<evidence type="ECO:0000259" key="6">
    <source>
        <dbReference type="Pfam" id="PF08281"/>
    </source>
</evidence>